<keyword evidence="3" id="KW-1185">Reference proteome</keyword>
<feature type="region of interest" description="Disordered" evidence="1">
    <location>
        <begin position="78"/>
        <end position="105"/>
    </location>
</feature>
<feature type="region of interest" description="Disordered" evidence="1">
    <location>
        <begin position="267"/>
        <end position="300"/>
    </location>
</feature>
<comment type="caution">
    <text evidence="2">The sequence shown here is derived from an EMBL/GenBank/DDBJ whole genome shotgun (WGS) entry which is preliminary data.</text>
</comment>
<name>A0AAD7P0L2_9AGAR</name>
<reference evidence="2" key="1">
    <citation type="submission" date="2023-03" db="EMBL/GenBank/DDBJ databases">
        <title>Massive genome expansion in bonnet fungi (Mycena s.s.) driven by repeated elements and novel gene families across ecological guilds.</title>
        <authorList>
            <consortium name="Lawrence Berkeley National Laboratory"/>
            <person name="Harder C.B."/>
            <person name="Miyauchi S."/>
            <person name="Viragh M."/>
            <person name="Kuo A."/>
            <person name="Thoen E."/>
            <person name="Andreopoulos B."/>
            <person name="Lu D."/>
            <person name="Skrede I."/>
            <person name="Drula E."/>
            <person name="Henrissat B."/>
            <person name="Morin E."/>
            <person name="Kohler A."/>
            <person name="Barry K."/>
            <person name="LaButti K."/>
            <person name="Morin E."/>
            <person name="Salamov A."/>
            <person name="Lipzen A."/>
            <person name="Mereny Z."/>
            <person name="Hegedus B."/>
            <person name="Baldrian P."/>
            <person name="Stursova M."/>
            <person name="Weitz H."/>
            <person name="Taylor A."/>
            <person name="Grigoriev I.V."/>
            <person name="Nagy L.G."/>
            <person name="Martin F."/>
            <person name="Kauserud H."/>
        </authorList>
    </citation>
    <scope>NUCLEOTIDE SEQUENCE</scope>
    <source>
        <strain evidence="2">CBHHK188m</strain>
    </source>
</reference>
<feature type="compositionally biased region" description="Basic and acidic residues" evidence="1">
    <location>
        <begin position="276"/>
        <end position="293"/>
    </location>
</feature>
<dbReference type="Proteomes" id="UP001215280">
    <property type="component" value="Unassembled WGS sequence"/>
</dbReference>
<dbReference type="EMBL" id="JARJLG010000002">
    <property type="protein sequence ID" value="KAJ7783500.1"/>
    <property type="molecule type" value="Genomic_DNA"/>
</dbReference>
<dbReference type="AlphaFoldDB" id="A0AAD7P0L2"/>
<sequence>MPAHEHALDLYTIIQKEKLLHRGLRAAAQRTFREGSGDTKKVAVRQSPPSKKLFIPSPPSATASVSLREDCRSVLHPVEKNTSPILSKPLSARTGSNRPARPSGVCTLEEHHAPRSGHAPDVWHVEGIAPCCVSVRSPHASVFSSEGVRGRCGEGGRGGGKEVEVEVEKTVQHLSRSVSIDLGLGLVFSGSGAGKCTALGVPPCCVSPSSLHMAPGPALRRGVDGAESTRRWYQSVCGAQLKDLREDLSSLPFERGMGRRAHKARRLRGKACGGGRGREHCGTREGHDGDGSARQRRRWGGARGLRAKGIGGVRQTAGARGSPRLRERARAATHAGRALQRRRRWCSEGRDLLCAGAGLPDSQLLGGGGCGNSEVWTWERVWRGGRCWPATEVTKVEKVLTITRFCVGFCGREGLPGVTKTYLEVPIDPIRYSCASGAIAPSAGMAGAASQVLPTAARRENIPDTGGILKYLLRLASAAGWEARTERAAWRKWAEETSGVTRSCPDWERVSLNRIEREGLYVHRHCGVCSDGYAVFIKHQYYQSVIREWRGSVLRVGLRELFNVHVTQRHEMVERKIDSMWAIPNQRRSVSSVGLG</sequence>
<evidence type="ECO:0000313" key="2">
    <source>
        <dbReference type="EMBL" id="KAJ7783500.1"/>
    </source>
</evidence>
<feature type="region of interest" description="Disordered" evidence="1">
    <location>
        <begin position="33"/>
        <end position="66"/>
    </location>
</feature>
<organism evidence="2 3">
    <name type="scientific">Mycena maculata</name>
    <dbReference type="NCBI Taxonomy" id="230809"/>
    <lineage>
        <taxon>Eukaryota</taxon>
        <taxon>Fungi</taxon>
        <taxon>Dikarya</taxon>
        <taxon>Basidiomycota</taxon>
        <taxon>Agaricomycotina</taxon>
        <taxon>Agaricomycetes</taxon>
        <taxon>Agaricomycetidae</taxon>
        <taxon>Agaricales</taxon>
        <taxon>Marasmiineae</taxon>
        <taxon>Mycenaceae</taxon>
        <taxon>Mycena</taxon>
    </lineage>
</organism>
<proteinExistence type="predicted"/>
<gene>
    <name evidence="2" type="ORF">DFH07DRAFT_764018</name>
</gene>
<evidence type="ECO:0000313" key="3">
    <source>
        <dbReference type="Proteomes" id="UP001215280"/>
    </source>
</evidence>
<protein>
    <submittedName>
        <fullName evidence="2">Uncharacterized protein</fullName>
    </submittedName>
</protein>
<evidence type="ECO:0000256" key="1">
    <source>
        <dbReference type="SAM" id="MobiDB-lite"/>
    </source>
</evidence>
<accession>A0AAD7P0L2</accession>